<evidence type="ECO:0000313" key="3">
    <source>
        <dbReference type="Proteomes" id="UP001432322"/>
    </source>
</evidence>
<organism evidence="2 3">
    <name type="scientific">Pristionchus fissidentatus</name>
    <dbReference type="NCBI Taxonomy" id="1538716"/>
    <lineage>
        <taxon>Eukaryota</taxon>
        <taxon>Metazoa</taxon>
        <taxon>Ecdysozoa</taxon>
        <taxon>Nematoda</taxon>
        <taxon>Chromadorea</taxon>
        <taxon>Rhabditida</taxon>
        <taxon>Rhabditina</taxon>
        <taxon>Diplogasteromorpha</taxon>
        <taxon>Diplogasteroidea</taxon>
        <taxon>Neodiplogasteridae</taxon>
        <taxon>Pristionchus</taxon>
    </lineage>
</organism>
<dbReference type="Proteomes" id="UP001432322">
    <property type="component" value="Unassembled WGS sequence"/>
</dbReference>
<evidence type="ECO:0000313" key="2">
    <source>
        <dbReference type="EMBL" id="GMT16589.1"/>
    </source>
</evidence>
<name>A0AAV5VDR8_9BILA</name>
<keyword evidence="3" id="KW-1185">Reference proteome</keyword>
<evidence type="ECO:0000256" key="1">
    <source>
        <dbReference type="SAM" id="MobiDB-lite"/>
    </source>
</evidence>
<feature type="compositionally biased region" description="Polar residues" evidence="1">
    <location>
        <begin position="433"/>
        <end position="444"/>
    </location>
</feature>
<protein>
    <recommendedName>
        <fullName evidence="4">C2H2-type domain-containing protein</fullName>
    </recommendedName>
</protein>
<feature type="non-terminal residue" evidence="2">
    <location>
        <position position="1"/>
    </location>
</feature>
<feature type="compositionally biased region" description="Low complexity" evidence="1">
    <location>
        <begin position="37"/>
        <end position="48"/>
    </location>
</feature>
<dbReference type="EMBL" id="BTSY01000002">
    <property type="protein sequence ID" value="GMT16589.1"/>
    <property type="molecule type" value="Genomic_DNA"/>
</dbReference>
<feature type="compositionally biased region" description="Basic and acidic residues" evidence="1">
    <location>
        <begin position="63"/>
        <end position="72"/>
    </location>
</feature>
<gene>
    <name evidence="2" type="ORF">PFISCL1PPCAC_7886</name>
</gene>
<feature type="compositionally biased region" description="Acidic residues" evidence="1">
    <location>
        <begin position="119"/>
        <end position="132"/>
    </location>
</feature>
<sequence>RGARPRPMDAARLAKRSIGQIESSPPECGTGVGTPRSPSLVSDAASSSKEAEKGAEPATEWTESDKGAEPPVKRKASKLCPWENCETRVDKTDNAIFDHVVQDHILSLKGAEVMMKKEEDDEDDDDSDDEDSNPLRCRWPDCGKSLQRGEEDRKIEWLQEHLHSRHLPAAGRFRCSTVVGCTFRCANKKVMADHEKKCGKEPERKTREPRASPLLFYHPADVRPPQSRKKMKKRLEPAACFSYVHTRGPSRASLLADFDSKVNVGIKRALEFGKKSNGNIHRVLKPEFRAERGSQWRKKRLPASAYHWVTEESVVEAMEVEEETKVVNPKCDQTLDDLFPPPQPFPPFSSLTDHPHAETRDVHAMQADVRDSPKKAQFPLPKSGHPYLTTTTPSRPHTSFDPSSSAATPLARPQSVPVVLNYSTPLVSTVLSNSTPLNRPTTDRVTPPILYPYSPESISRDSEECVPGTSTVPLP</sequence>
<feature type="region of interest" description="Disordered" evidence="1">
    <location>
        <begin position="117"/>
        <end position="140"/>
    </location>
</feature>
<dbReference type="AlphaFoldDB" id="A0AAV5VDR8"/>
<feature type="region of interest" description="Disordered" evidence="1">
    <location>
        <begin position="433"/>
        <end position="475"/>
    </location>
</feature>
<feature type="region of interest" description="Disordered" evidence="1">
    <location>
        <begin position="366"/>
        <end position="411"/>
    </location>
</feature>
<comment type="caution">
    <text evidence="2">The sequence shown here is derived from an EMBL/GenBank/DDBJ whole genome shotgun (WGS) entry which is preliminary data.</text>
</comment>
<feature type="region of interest" description="Disordered" evidence="1">
    <location>
        <begin position="1"/>
        <end position="76"/>
    </location>
</feature>
<feature type="compositionally biased region" description="Polar residues" evidence="1">
    <location>
        <begin position="388"/>
        <end position="407"/>
    </location>
</feature>
<proteinExistence type="predicted"/>
<reference evidence="2" key="1">
    <citation type="submission" date="2023-10" db="EMBL/GenBank/DDBJ databases">
        <title>Genome assembly of Pristionchus species.</title>
        <authorList>
            <person name="Yoshida K."/>
            <person name="Sommer R.J."/>
        </authorList>
    </citation>
    <scope>NUCLEOTIDE SEQUENCE</scope>
    <source>
        <strain evidence="2">RS5133</strain>
    </source>
</reference>
<evidence type="ECO:0008006" key="4">
    <source>
        <dbReference type="Google" id="ProtNLM"/>
    </source>
</evidence>
<accession>A0AAV5VDR8</accession>